<dbReference type="AlphaFoldDB" id="A0A1S2MB17"/>
<gene>
    <name evidence="1" type="ORF">BKP45_07760</name>
</gene>
<name>A0A1S2MB17_9BACI</name>
<dbReference type="EMBL" id="MLQS01000005">
    <property type="protein sequence ID" value="OIJ20895.1"/>
    <property type="molecule type" value="Genomic_DNA"/>
</dbReference>
<protein>
    <recommendedName>
        <fullName evidence="3">Transposase</fullName>
    </recommendedName>
</protein>
<keyword evidence="2" id="KW-1185">Reference proteome</keyword>
<evidence type="ECO:0000313" key="2">
    <source>
        <dbReference type="Proteomes" id="UP000180057"/>
    </source>
</evidence>
<evidence type="ECO:0008006" key="3">
    <source>
        <dbReference type="Google" id="ProtNLM"/>
    </source>
</evidence>
<comment type="caution">
    <text evidence="1">The sequence shown here is derived from an EMBL/GenBank/DDBJ whole genome shotgun (WGS) entry which is preliminary data.</text>
</comment>
<accession>A0A1S2MB17</accession>
<sequence>MMFADKQRRGALIKKNIKFHNLFQKIVSEEEMTIIRYAIGYKDTARKIDVLTLINYLLYASMNELNSYRDCADVGDQYGLPKVNHSTLSKKDSHVDYNIMKKLFHLVVSKWNRIGFVPVTPRRILFHNRKN</sequence>
<dbReference type="Proteomes" id="UP000180057">
    <property type="component" value="Unassembled WGS sequence"/>
</dbReference>
<reference evidence="1 2" key="1">
    <citation type="submission" date="2016-10" db="EMBL/GenBank/DDBJ databases">
        <title>Draft genome sequences of four alkaliphilic bacteria belonging to the Anaerobacillus genus.</title>
        <authorList>
            <person name="Bassil N.M."/>
            <person name="Lloyd J.R."/>
        </authorList>
    </citation>
    <scope>NUCLEOTIDE SEQUENCE [LARGE SCALE GENOMIC DNA]</scope>
    <source>
        <strain evidence="1 2">DSM 22531</strain>
    </source>
</reference>
<evidence type="ECO:0000313" key="1">
    <source>
        <dbReference type="EMBL" id="OIJ20895.1"/>
    </source>
</evidence>
<proteinExistence type="predicted"/>
<organism evidence="1 2">
    <name type="scientific">Anaerobacillus alkalidiazotrophicus</name>
    <dbReference type="NCBI Taxonomy" id="472963"/>
    <lineage>
        <taxon>Bacteria</taxon>
        <taxon>Bacillati</taxon>
        <taxon>Bacillota</taxon>
        <taxon>Bacilli</taxon>
        <taxon>Bacillales</taxon>
        <taxon>Bacillaceae</taxon>
        <taxon>Anaerobacillus</taxon>
    </lineage>
</organism>